<dbReference type="Proteomes" id="UP000198238">
    <property type="component" value="Chromosome"/>
</dbReference>
<keyword evidence="6" id="KW-0598">Phosphotransferase system</keyword>
<dbReference type="Gene3D" id="3.40.50.510">
    <property type="entry name" value="Phosphotransferase system, mannose-type IIA component"/>
    <property type="match status" value="1"/>
</dbReference>
<keyword evidence="7" id="KW-0418">Kinase</keyword>
<evidence type="ECO:0000313" key="8">
    <source>
        <dbReference type="EMBL" id="ASK27004.1"/>
    </source>
</evidence>
<dbReference type="PANTHER" id="PTHR33799">
    <property type="entry name" value="PTS PERMEASE-RELATED-RELATED"/>
    <property type="match status" value="1"/>
</dbReference>
<dbReference type="InterPro" id="IPR033887">
    <property type="entry name" value="PTS_IIA_man"/>
</dbReference>
<dbReference type="SUPFAM" id="SSF53062">
    <property type="entry name" value="PTS system fructose IIA component-like"/>
    <property type="match status" value="1"/>
</dbReference>
<keyword evidence="2" id="KW-0813">Transport</keyword>
<sequence>MIGLLIITHETIGEAYRGLAHHFFPDGKPENVHILGVLPSESHDDVINDAVAKIQEFPDNCHGVLIMTDIFGATPCNAARRLVRENKSAILTGLNAPMLIKAIQYSPKAENLTEFTELVRDAAVRGIFAITAAPDDLVCNKAEAV</sequence>
<gene>
    <name evidence="8" type="ORF">BG910_03950</name>
</gene>
<keyword evidence="9" id="KW-1185">Reference proteome</keyword>
<comment type="subcellular location">
    <subcellularLocation>
        <location evidence="1">Cytoplasm</location>
    </subcellularLocation>
</comment>
<dbReference type="InterPro" id="IPR051471">
    <property type="entry name" value="Bacterial_PTS_sugar_comp"/>
</dbReference>
<protein>
    <submittedName>
        <fullName evidence="8">PTS mannose transporter subunit IIA</fullName>
    </submittedName>
</protein>
<dbReference type="GO" id="GO:0016301">
    <property type="term" value="F:kinase activity"/>
    <property type="evidence" value="ECO:0007669"/>
    <property type="project" value="UniProtKB-KW"/>
</dbReference>
<reference evidence="8 9" key="1">
    <citation type="submission" date="2017-06" db="EMBL/GenBank/DDBJ databases">
        <title>Neisseria chenwenguii sp. nov., isolated from the intestinal contents of Tibetan Plateau Pika in Yushu, Qinghai Province, China.</title>
        <authorList>
            <person name="Zhang G."/>
        </authorList>
    </citation>
    <scope>NUCLEOTIDE SEQUENCE [LARGE SCALE GENOMIC DNA]</scope>
    <source>
        <strain evidence="8 9">10023</strain>
    </source>
</reference>
<dbReference type="InterPro" id="IPR036662">
    <property type="entry name" value="PTS_EIIA_man-typ_sf"/>
</dbReference>
<evidence type="ECO:0000256" key="7">
    <source>
        <dbReference type="ARBA" id="ARBA00022777"/>
    </source>
</evidence>
<dbReference type="CDD" id="cd00006">
    <property type="entry name" value="PTS_IIA_man"/>
    <property type="match status" value="1"/>
</dbReference>
<keyword evidence="5" id="KW-0808">Transferase</keyword>
<evidence type="ECO:0000256" key="3">
    <source>
        <dbReference type="ARBA" id="ARBA00022490"/>
    </source>
</evidence>
<accession>A0A220S0M1</accession>
<dbReference type="PANTHER" id="PTHR33799:SF1">
    <property type="entry name" value="PTS SYSTEM MANNOSE-SPECIFIC EIIAB COMPONENT-RELATED"/>
    <property type="match status" value="1"/>
</dbReference>
<dbReference type="AlphaFoldDB" id="A0A220S0M1"/>
<name>A0A220S0M1_9NEIS</name>
<dbReference type="Pfam" id="PF03610">
    <property type="entry name" value="EIIA-man"/>
    <property type="match status" value="1"/>
</dbReference>
<dbReference type="GO" id="GO:0009401">
    <property type="term" value="P:phosphoenolpyruvate-dependent sugar phosphotransferase system"/>
    <property type="evidence" value="ECO:0007669"/>
    <property type="project" value="UniProtKB-KW"/>
</dbReference>
<dbReference type="OrthoDB" id="8795346at2"/>
<evidence type="ECO:0000256" key="4">
    <source>
        <dbReference type="ARBA" id="ARBA00022597"/>
    </source>
</evidence>
<dbReference type="InterPro" id="IPR004701">
    <property type="entry name" value="PTS_EIIA_man-typ"/>
</dbReference>
<keyword evidence="4" id="KW-0762">Sugar transport</keyword>
<evidence type="ECO:0000256" key="5">
    <source>
        <dbReference type="ARBA" id="ARBA00022679"/>
    </source>
</evidence>
<proteinExistence type="predicted"/>
<dbReference type="EMBL" id="CP022278">
    <property type="protein sequence ID" value="ASK27004.1"/>
    <property type="molecule type" value="Genomic_DNA"/>
</dbReference>
<evidence type="ECO:0000256" key="1">
    <source>
        <dbReference type="ARBA" id="ARBA00004496"/>
    </source>
</evidence>
<dbReference type="RefSeq" id="WP_089035722.1">
    <property type="nucleotide sequence ID" value="NZ_CP022278.1"/>
</dbReference>
<dbReference type="GO" id="GO:0016020">
    <property type="term" value="C:membrane"/>
    <property type="evidence" value="ECO:0007669"/>
    <property type="project" value="InterPro"/>
</dbReference>
<dbReference type="GO" id="GO:0005737">
    <property type="term" value="C:cytoplasm"/>
    <property type="evidence" value="ECO:0007669"/>
    <property type="project" value="UniProtKB-SubCell"/>
</dbReference>
<keyword evidence="3" id="KW-0963">Cytoplasm</keyword>
<evidence type="ECO:0000256" key="2">
    <source>
        <dbReference type="ARBA" id="ARBA00022448"/>
    </source>
</evidence>
<evidence type="ECO:0000313" key="9">
    <source>
        <dbReference type="Proteomes" id="UP000198238"/>
    </source>
</evidence>
<dbReference type="PROSITE" id="PS51096">
    <property type="entry name" value="PTS_EIIA_TYPE_4"/>
    <property type="match status" value="1"/>
</dbReference>
<evidence type="ECO:0000256" key="6">
    <source>
        <dbReference type="ARBA" id="ARBA00022683"/>
    </source>
</evidence>
<organism evidence="8 9">
    <name type="scientific">Neisseria chenwenguii</name>
    <dbReference type="NCBI Taxonomy" id="1853278"/>
    <lineage>
        <taxon>Bacteria</taxon>
        <taxon>Pseudomonadati</taxon>
        <taxon>Pseudomonadota</taxon>
        <taxon>Betaproteobacteria</taxon>
        <taxon>Neisseriales</taxon>
        <taxon>Neisseriaceae</taxon>
        <taxon>Neisseria</taxon>
    </lineage>
</organism>
<dbReference type="KEGG" id="nei:BG910_03950"/>